<evidence type="ECO:0000313" key="2">
    <source>
        <dbReference type="Proteomes" id="UP001145114"/>
    </source>
</evidence>
<evidence type="ECO:0000313" key="1">
    <source>
        <dbReference type="EMBL" id="KAJ1674082.1"/>
    </source>
</evidence>
<name>A0ACC1HFQ7_9FUNG</name>
<accession>A0ACC1HFQ7</accession>
<reference evidence="1" key="1">
    <citation type="submission" date="2022-06" db="EMBL/GenBank/DDBJ databases">
        <title>Phylogenomic reconstructions and comparative analyses of Kickxellomycotina fungi.</title>
        <authorList>
            <person name="Reynolds N.K."/>
            <person name="Stajich J.E."/>
            <person name="Barry K."/>
            <person name="Grigoriev I.V."/>
            <person name="Crous P."/>
            <person name="Smith M.E."/>
        </authorList>
    </citation>
    <scope>NUCLEOTIDE SEQUENCE</scope>
    <source>
        <strain evidence="1">RSA 2271</strain>
    </source>
</reference>
<organism evidence="1 2">
    <name type="scientific">Spiromyces aspiralis</name>
    <dbReference type="NCBI Taxonomy" id="68401"/>
    <lineage>
        <taxon>Eukaryota</taxon>
        <taxon>Fungi</taxon>
        <taxon>Fungi incertae sedis</taxon>
        <taxon>Zoopagomycota</taxon>
        <taxon>Kickxellomycotina</taxon>
        <taxon>Kickxellomycetes</taxon>
        <taxon>Kickxellales</taxon>
        <taxon>Kickxellaceae</taxon>
        <taxon>Spiromyces</taxon>
    </lineage>
</organism>
<feature type="non-terminal residue" evidence="1">
    <location>
        <position position="1"/>
    </location>
</feature>
<sequence>RTITIAKSVQGVKDTGPLSVNKFMTKMYYHGYLAVSDTGKHIAIPNREVMWRWVEMLKLRDAIEKFVSGMDGRATLVDLLLSGDYATFIAHVKKVLSAQNKGITVKTYERTFQMLLSIMVSVHLDPRKYDVLRECPVNNGYSDIVIKPRHAAGSGDGDGDGPWGILIEVKRADPERVDCAHRLTKDDMDFIRDPTSPREDRARRLYGEKTYKELRRLLIEGVKQTLDTEYLEAFDRCCDRVIVIIAAFSGKNYLFRFEHFERKEGHWYLCDNNQRREVDSLACPFNWPE</sequence>
<dbReference type="Proteomes" id="UP001145114">
    <property type="component" value="Unassembled WGS sequence"/>
</dbReference>
<gene>
    <name evidence="1" type="ORF">EV182_003999</name>
</gene>
<comment type="caution">
    <text evidence="1">The sequence shown here is derived from an EMBL/GenBank/DDBJ whole genome shotgun (WGS) entry which is preliminary data.</text>
</comment>
<protein>
    <submittedName>
        <fullName evidence="1">Uncharacterized protein</fullName>
    </submittedName>
</protein>
<dbReference type="EMBL" id="JAMZIH010006286">
    <property type="protein sequence ID" value="KAJ1674082.1"/>
    <property type="molecule type" value="Genomic_DNA"/>
</dbReference>
<keyword evidence="2" id="KW-1185">Reference proteome</keyword>
<proteinExistence type="predicted"/>